<sequence>MKAYLNRQERENIVTMLVFELTMDSLLQASPRVQKLFGKHWSDMKRARTYIHKALKEGLAESLDQKEILRIHKIAQKCDFIVRERAGKPLPDKRVVAVPDTLIADLAELAIANHCRDCKRCDWQECRVFTVMQEADIPAAHMETGDCPYRQ</sequence>
<dbReference type="RefSeq" id="WP_096465963.1">
    <property type="nucleotide sequence ID" value="NZ_AP017312.1"/>
</dbReference>
<name>A0A0U5AWS6_9BACL</name>
<organism evidence="1 2">
    <name type="scientific">Aneurinibacillus soli</name>
    <dbReference type="NCBI Taxonomy" id="1500254"/>
    <lineage>
        <taxon>Bacteria</taxon>
        <taxon>Bacillati</taxon>
        <taxon>Bacillota</taxon>
        <taxon>Bacilli</taxon>
        <taxon>Bacillales</taxon>
        <taxon>Paenibacillaceae</taxon>
        <taxon>Aneurinibacillus group</taxon>
        <taxon>Aneurinibacillus</taxon>
    </lineage>
</organism>
<dbReference type="KEGG" id="asoc:CB4_02360"/>
<evidence type="ECO:0000313" key="2">
    <source>
        <dbReference type="Proteomes" id="UP000217696"/>
    </source>
</evidence>
<dbReference type="Pfam" id="PF18892">
    <property type="entry name" value="DUF5651"/>
    <property type="match status" value="1"/>
</dbReference>
<dbReference type="EMBL" id="AP017312">
    <property type="protein sequence ID" value="BAU28186.1"/>
    <property type="molecule type" value="Genomic_DNA"/>
</dbReference>
<protein>
    <submittedName>
        <fullName evidence="1">Uncharacterized protein</fullName>
    </submittedName>
</protein>
<dbReference type="OrthoDB" id="2988369at2"/>
<dbReference type="Proteomes" id="UP000217696">
    <property type="component" value="Chromosome"/>
</dbReference>
<evidence type="ECO:0000313" key="1">
    <source>
        <dbReference type="EMBL" id="BAU28186.1"/>
    </source>
</evidence>
<dbReference type="InterPro" id="IPR043711">
    <property type="entry name" value="DUF5651"/>
</dbReference>
<accession>A0A0U5AWS6</accession>
<gene>
    <name evidence="1" type="ORF">CB4_02360</name>
</gene>
<proteinExistence type="predicted"/>
<reference evidence="1 2" key="1">
    <citation type="submission" date="2015-12" db="EMBL/GenBank/DDBJ databases">
        <title>Genome sequence of Aneurinibacillus soli.</title>
        <authorList>
            <person name="Lee J.S."/>
            <person name="Lee K.C."/>
            <person name="Kim K.K."/>
            <person name="Lee B.W."/>
        </authorList>
    </citation>
    <scope>NUCLEOTIDE SEQUENCE [LARGE SCALE GENOMIC DNA]</scope>
    <source>
        <strain evidence="1 2">CB4</strain>
    </source>
</reference>
<dbReference type="AlphaFoldDB" id="A0A0U5AWS6"/>
<keyword evidence="2" id="KW-1185">Reference proteome</keyword>